<dbReference type="Gene3D" id="3.10.310.70">
    <property type="match status" value="1"/>
</dbReference>
<feature type="transmembrane region" description="Helical" evidence="4">
    <location>
        <begin position="425"/>
        <end position="450"/>
    </location>
</feature>
<accession>A0A395MV87</accession>
<dbReference type="SUPFAM" id="SSF51556">
    <property type="entry name" value="Metallo-dependent hydrolases"/>
    <property type="match status" value="1"/>
</dbReference>
<evidence type="ECO:0000256" key="4">
    <source>
        <dbReference type="SAM" id="Phobius"/>
    </source>
</evidence>
<dbReference type="EMBL" id="PXXK01000090">
    <property type="protein sequence ID" value="RFN51841.1"/>
    <property type="molecule type" value="Genomic_DNA"/>
</dbReference>
<dbReference type="InterPro" id="IPR013108">
    <property type="entry name" value="Amidohydro_3"/>
</dbReference>
<comment type="caution">
    <text evidence="6">The sequence shown here is derived from an EMBL/GenBank/DDBJ whole genome shotgun (WGS) entry which is preliminary data.</text>
</comment>
<dbReference type="Gene3D" id="3.20.20.140">
    <property type="entry name" value="Metal-dependent hydrolases"/>
    <property type="match status" value="1"/>
</dbReference>
<dbReference type="PANTHER" id="PTHR22642:SF19">
    <property type="entry name" value="AMIDOHYDROLASE FAMILY PROTEIN (AFU_ORTHOLOGUE AFUA_5G01480)"/>
    <property type="match status" value="1"/>
</dbReference>
<dbReference type="GO" id="GO:0016020">
    <property type="term" value="C:membrane"/>
    <property type="evidence" value="ECO:0007669"/>
    <property type="project" value="UniProtKB-SubCell"/>
</dbReference>
<evidence type="ECO:0000256" key="3">
    <source>
        <dbReference type="SAM" id="MobiDB-lite"/>
    </source>
</evidence>
<keyword evidence="4" id="KW-0812">Transmembrane</keyword>
<dbReference type="SUPFAM" id="SSF103473">
    <property type="entry name" value="MFS general substrate transporter"/>
    <property type="match status" value="1"/>
</dbReference>
<dbReference type="InterPro" id="IPR033932">
    <property type="entry name" value="YtcJ-like"/>
</dbReference>
<feature type="transmembrane region" description="Helical" evidence="4">
    <location>
        <begin position="398"/>
        <end position="419"/>
    </location>
</feature>
<feature type="transmembrane region" description="Helical" evidence="4">
    <location>
        <begin position="88"/>
        <end position="110"/>
    </location>
</feature>
<gene>
    <name evidence="6" type="ORF">FIE12Z_3895</name>
</gene>
<dbReference type="Pfam" id="PF01048">
    <property type="entry name" value="PNP_UDP_1"/>
    <property type="match status" value="1"/>
</dbReference>
<evidence type="ECO:0000256" key="1">
    <source>
        <dbReference type="ARBA" id="ARBA00004141"/>
    </source>
</evidence>
<dbReference type="GO" id="GO:0022857">
    <property type="term" value="F:transmembrane transporter activity"/>
    <property type="evidence" value="ECO:0007669"/>
    <property type="project" value="InterPro"/>
</dbReference>
<dbReference type="InterPro" id="IPR036259">
    <property type="entry name" value="MFS_trans_sf"/>
</dbReference>
<dbReference type="GO" id="GO:0016810">
    <property type="term" value="F:hydrolase activity, acting on carbon-nitrogen (but not peptide) bonds"/>
    <property type="evidence" value="ECO:0007669"/>
    <property type="project" value="InterPro"/>
</dbReference>
<keyword evidence="4" id="KW-1133">Transmembrane helix</keyword>
<dbReference type="SUPFAM" id="SSF53167">
    <property type="entry name" value="Purine and uridine phosphorylases"/>
    <property type="match status" value="1"/>
</dbReference>
<dbReference type="InterPro" id="IPR035994">
    <property type="entry name" value="Nucleoside_phosphorylase_sf"/>
</dbReference>
<keyword evidence="2" id="KW-0325">Glycoprotein</keyword>
<dbReference type="PROSITE" id="PS50850">
    <property type="entry name" value="MFS"/>
    <property type="match status" value="1"/>
</dbReference>
<keyword evidence="7" id="KW-1185">Reference proteome</keyword>
<dbReference type="Proteomes" id="UP000265631">
    <property type="component" value="Unassembled WGS sequence"/>
</dbReference>
<feature type="transmembrane region" description="Helical" evidence="4">
    <location>
        <begin position="490"/>
        <end position="514"/>
    </location>
</feature>
<keyword evidence="6" id="KW-0378">Hydrolase</keyword>
<comment type="subcellular location">
    <subcellularLocation>
        <location evidence="1">Membrane</location>
        <topology evidence="1">Multi-pass membrane protein</topology>
    </subcellularLocation>
</comment>
<feature type="region of interest" description="Disordered" evidence="3">
    <location>
        <begin position="235"/>
        <end position="288"/>
    </location>
</feature>
<dbReference type="Pfam" id="PF07690">
    <property type="entry name" value="MFS_1"/>
    <property type="match status" value="1"/>
</dbReference>
<feature type="transmembrane region" description="Helical" evidence="4">
    <location>
        <begin position="462"/>
        <end position="484"/>
    </location>
</feature>
<evidence type="ECO:0000313" key="6">
    <source>
        <dbReference type="EMBL" id="RFN51841.1"/>
    </source>
</evidence>
<organism evidence="6 7">
    <name type="scientific">Fusarium flagelliforme</name>
    <dbReference type="NCBI Taxonomy" id="2675880"/>
    <lineage>
        <taxon>Eukaryota</taxon>
        <taxon>Fungi</taxon>
        <taxon>Dikarya</taxon>
        <taxon>Ascomycota</taxon>
        <taxon>Pezizomycotina</taxon>
        <taxon>Sordariomycetes</taxon>
        <taxon>Hypocreomycetidae</taxon>
        <taxon>Hypocreales</taxon>
        <taxon>Nectriaceae</taxon>
        <taxon>Fusarium</taxon>
        <taxon>Fusarium incarnatum-equiseti species complex</taxon>
    </lineage>
</organism>
<dbReference type="Pfam" id="PF07969">
    <property type="entry name" value="Amidohydro_3"/>
    <property type="match status" value="1"/>
</dbReference>
<dbReference type="CDD" id="cd01300">
    <property type="entry name" value="YtcJ_like"/>
    <property type="match status" value="1"/>
</dbReference>
<dbReference type="Gene3D" id="1.20.1250.20">
    <property type="entry name" value="MFS general substrate transporter like domains"/>
    <property type="match status" value="1"/>
</dbReference>
<evidence type="ECO:0000256" key="2">
    <source>
        <dbReference type="ARBA" id="ARBA00023180"/>
    </source>
</evidence>
<dbReference type="GO" id="GO:0009116">
    <property type="term" value="P:nucleoside metabolic process"/>
    <property type="evidence" value="ECO:0007669"/>
    <property type="project" value="InterPro"/>
</dbReference>
<keyword evidence="4" id="KW-0472">Membrane</keyword>
<dbReference type="InterPro" id="IPR032466">
    <property type="entry name" value="Metal_Hydrolase"/>
</dbReference>
<dbReference type="STRING" id="2594813.A0A395MV87"/>
<dbReference type="InterPro" id="IPR011701">
    <property type="entry name" value="MFS"/>
</dbReference>
<evidence type="ECO:0000259" key="5">
    <source>
        <dbReference type="PROSITE" id="PS50850"/>
    </source>
</evidence>
<feature type="transmembrane region" description="Helical" evidence="4">
    <location>
        <begin position="52"/>
        <end position="76"/>
    </location>
</feature>
<feature type="domain" description="Major facilitator superfamily (MFS) profile" evidence="5">
    <location>
        <begin position="50"/>
        <end position="516"/>
    </location>
</feature>
<sequence>MSFGQSSDVEESMPPGSVLLVSDATSFVLVPTPTNDPNDPLNWSFFRKAVNLGLMCALTIVMFTAIIIQTIFWPQITVELGFSFDQLNTGLACNVAGLAVGCIFVIPFTIKYGRRSTYITSTAVMAAISWWSARMQTLPELYITNLIYGLACATNETIAQLTIADLFFVHQRGSANGRYIISLVLGNTIIPTIAGVQAEAQGWRWSYYTLGIVLSLLTVIFIFGFEETSYTPLSLGQQGPLEPSMESQADDEKSNKQKSVTPADIKASDFEKAPQQDNAPPPPPNTYRQRMRLVSVAPSIALIQGFLSPWRMALTVHVLFAAIQSANVTAFLVLISSVNPIVMSAPPYNFGTAGVGLMLVGPFIGNIIGSLYAGFLGDRLVVWLARRNKGMFEPEMRLYILPLPIMTLGAGLILYGVALDKQWHWIFPCIGSSIYAFGMGSVFDVSFTMVIDAYKEAVAESFVFITFIRNGFTLGLPFGLVTWLNDMSLTHVGVISGCVSTGIGLLCIPMAIWGKQCRIASIERECGYDVVKCEIRRWYGRTSAITACLRGAGETLNIVRMRNEQATSQINLFPSRAPIHTSAVPRNSGSPWRSPQYHGWMDLDQQAYVGENAATTLGAVHHTYLDSTDFDGKDSHATMATKVFTNGVFFTGHALDKLSIHHDSMVVKGNQIVHVGAETDEAVQQAKQDAVLTDVVDLKERIVVPGFIDAHVHILFFGLSLLKLDLEDCKSLTEIRDVISCYAKEHPELPRILCRGWQQCTTGGQVLATMLDDLDTRPIFVEALDLHSTWCSTTALDELPIDRIKETCPQYLPCDKDGKPTGLVAEAAAMEFIWPHLLGQCTPEDLQAALDSSFNQYIAAGYTGIIDMAMDTQIWDALQAYRHTTPDGRLPLHVAAHWFIRYDDDPAVRRQRLDQALDMHRGWHPQNNRDFCVVGCKLINDGVVDGCTAALSRPYGDTNLIVNPMWPREDMMQVVKEAVANGLQVAIHAIGDAAITQAVDCIEAAGHPNGRHRIEHLEVASAEDARRLGKLGITASVQPIHSDPARLIDYAKLVGPEAMARAFPFRQMLDGKACVAIGSDAPTAAHDIFKNLYTATTRKSVSDRKFQGRVNPSGALTLANAMTAATKGAAYSRFADDWVGSLKAGLQADFLVLDADWDSERLLEASVWQTWSQGIKQSKGTLPMEESRRILLDEVERQLDKRPWNYPLGTGISSLGDLSDSYYSELVHLQKLLQGMSLDLREESNNDRQRAFIVSSWALPTFCRYPYTILDPEYSRKELVNLQDASRHGAEDLYTDDLWGSQQVRDWATAEQSSLLSIQSSYTSISRTERFSAEICEYISESHPLVYMLRSPSTTEFFELWGGCQLLRHLAILALRQLSVPNPVEFLLDFVPRFMEASTFDQWFRILEDVIKMTRGLFLVLNVSVLGGRVEEAKTWREQIRRTMARLQASSGVFLRVLLISTHPIWFQSDSEPLLIVGATPQIQPSHQRVGMGQRNAPVQRDLQLHLPLKVVATTGTEVEMQQNRQVVCQESAPRKAVRQTPQSIGQHKVSTAVLCALTPEADAVQALFDRGLTVEYVRTMGDTNTYSFGVIGRHNVVLVHMPGMGTRHAASVAAHCGATFPTVTLVLLVGICGGVPFLEDGTELLLGDVVVSEDLVIYDFGRQYPDTFLRKSGKVESTRKPPSEILGFLAKLKGRSTRNALSEKAVMYMEAVREGLGSIATYPGAQTDILFQSEYRHKHQDLSSCEECCLGGVCEESRVSSCSELKCDTAKSVTRHRQKDWLREGQAGQVDYCLTLHIGRFASGDTVMKSGGDRDDIARSEGVIAFEMEGGGVWDNMPCIIIKGVCDYADSHKDKRWQGFASATAAAYMKAILEEWRK</sequence>
<feature type="transmembrane region" description="Helical" evidence="4">
    <location>
        <begin position="314"/>
        <end position="335"/>
    </location>
</feature>
<dbReference type="InterPro" id="IPR011059">
    <property type="entry name" value="Metal-dep_hydrolase_composite"/>
</dbReference>
<feature type="transmembrane region" description="Helical" evidence="4">
    <location>
        <begin position="355"/>
        <end position="377"/>
    </location>
</feature>
<name>A0A395MV87_9HYPO</name>
<dbReference type="Gene3D" id="2.30.40.10">
    <property type="entry name" value="Urease, subunit C, domain 1"/>
    <property type="match status" value="1"/>
</dbReference>
<dbReference type="PANTHER" id="PTHR22642">
    <property type="entry name" value="IMIDAZOLONEPROPIONASE"/>
    <property type="match status" value="1"/>
</dbReference>
<reference evidence="6 7" key="1">
    <citation type="journal article" date="2018" name="PLoS Pathog.">
        <title>Evolution of structural diversity of trichothecenes, a family of toxins produced by plant pathogenic and entomopathogenic fungi.</title>
        <authorList>
            <person name="Proctor R.H."/>
            <person name="McCormick S.P."/>
            <person name="Kim H.S."/>
            <person name="Cardoza R.E."/>
            <person name="Stanley A.M."/>
            <person name="Lindo L."/>
            <person name="Kelly A."/>
            <person name="Brown D.W."/>
            <person name="Lee T."/>
            <person name="Vaughan M.M."/>
            <person name="Alexander N.J."/>
            <person name="Busman M."/>
            <person name="Gutierrez S."/>
        </authorList>
    </citation>
    <scope>NUCLEOTIDE SEQUENCE [LARGE SCALE GENOMIC DNA]</scope>
    <source>
        <strain evidence="6 7">NRRL 13405</strain>
    </source>
</reference>
<dbReference type="InterPro" id="IPR000845">
    <property type="entry name" value="Nucleoside_phosphorylase_d"/>
</dbReference>
<feature type="transmembrane region" description="Helical" evidence="4">
    <location>
        <begin position="180"/>
        <end position="199"/>
    </location>
</feature>
<dbReference type="Gene3D" id="3.40.50.1580">
    <property type="entry name" value="Nucleoside phosphorylase domain"/>
    <property type="match status" value="1"/>
</dbReference>
<feature type="transmembrane region" description="Helical" evidence="4">
    <location>
        <begin position="205"/>
        <end position="225"/>
    </location>
</feature>
<dbReference type="InterPro" id="IPR020846">
    <property type="entry name" value="MFS_dom"/>
</dbReference>
<dbReference type="SUPFAM" id="SSF51338">
    <property type="entry name" value="Composite domain of metallo-dependent hydrolases"/>
    <property type="match status" value="1"/>
</dbReference>
<evidence type="ECO:0000313" key="7">
    <source>
        <dbReference type="Proteomes" id="UP000265631"/>
    </source>
</evidence>
<proteinExistence type="predicted"/>
<protein>
    <submittedName>
        <fullName evidence="6">Amidohydrolase family protein</fullName>
    </submittedName>
</protein>